<dbReference type="GO" id="GO:0009007">
    <property type="term" value="F:site-specific DNA-methyltransferase (adenine-specific) activity"/>
    <property type="evidence" value="ECO:0007669"/>
    <property type="project" value="UniProtKB-EC"/>
</dbReference>
<dbReference type="GO" id="GO:0006298">
    <property type="term" value="P:mismatch repair"/>
    <property type="evidence" value="ECO:0007669"/>
    <property type="project" value="TreeGrafter"/>
</dbReference>
<evidence type="ECO:0000256" key="1">
    <source>
        <dbReference type="ARBA" id="ARBA00011900"/>
    </source>
</evidence>
<keyword evidence="2" id="KW-0489">Methyltransferase</keyword>
<dbReference type="GO" id="GO:1904047">
    <property type="term" value="F:S-adenosyl-L-methionine binding"/>
    <property type="evidence" value="ECO:0007669"/>
    <property type="project" value="TreeGrafter"/>
</dbReference>
<dbReference type="Gene3D" id="3.40.50.150">
    <property type="entry name" value="Vaccinia Virus protein VP39"/>
    <property type="match status" value="2"/>
</dbReference>
<dbReference type="InterPro" id="IPR002052">
    <property type="entry name" value="DNA_methylase_N6_adenine_CS"/>
</dbReference>
<dbReference type="EMBL" id="MN739552">
    <property type="protein sequence ID" value="QHT12911.1"/>
    <property type="molecule type" value="Genomic_DNA"/>
</dbReference>
<dbReference type="SUPFAM" id="SSF53335">
    <property type="entry name" value="S-adenosyl-L-methionine-dependent methyltransferases"/>
    <property type="match status" value="1"/>
</dbReference>
<accession>A0A6C0D8X6</accession>
<evidence type="ECO:0000256" key="4">
    <source>
        <dbReference type="ARBA" id="ARBA00022691"/>
    </source>
</evidence>
<dbReference type="GO" id="GO:0032259">
    <property type="term" value="P:methylation"/>
    <property type="evidence" value="ECO:0007669"/>
    <property type="project" value="UniProtKB-KW"/>
</dbReference>
<dbReference type="PRINTS" id="PR00505">
    <property type="entry name" value="D12N6MTFRASE"/>
</dbReference>
<dbReference type="InterPro" id="IPR029063">
    <property type="entry name" value="SAM-dependent_MTases_sf"/>
</dbReference>
<proteinExistence type="predicted"/>
<dbReference type="EC" id="2.1.1.72" evidence="1"/>
<reference evidence="6" key="1">
    <citation type="journal article" date="2020" name="Nature">
        <title>Giant virus diversity and host interactions through global metagenomics.</title>
        <authorList>
            <person name="Schulz F."/>
            <person name="Roux S."/>
            <person name="Paez-Espino D."/>
            <person name="Jungbluth S."/>
            <person name="Walsh D.A."/>
            <person name="Denef V.J."/>
            <person name="McMahon K.D."/>
            <person name="Konstantinidis K.T."/>
            <person name="Eloe-Fadrosh E.A."/>
            <person name="Kyrpides N.C."/>
            <person name="Woyke T."/>
        </authorList>
    </citation>
    <scope>NUCLEOTIDE SEQUENCE</scope>
    <source>
        <strain evidence="6">GVMAG-M-3300023174-130</strain>
    </source>
</reference>
<dbReference type="GO" id="GO:0043565">
    <property type="term" value="F:sequence-specific DNA binding"/>
    <property type="evidence" value="ECO:0007669"/>
    <property type="project" value="TreeGrafter"/>
</dbReference>
<name>A0A6C0D8X6_9ZZZZ</name>
<dbReference type="InterPro" id="IPR012327">
    <property type="entry name" value="MeTrfase_D12"/>
</dbReference>
<protein>
    <recommendedName>
        <fullName evidence="1">site-specific DNA-methyltransferase (adenine-specific)</fullName>
        <ecNumber evidence="1">2.1.1.72</ecNumber>
    </recommendedName>
</protein>
<evidence type="ECO:0000313" key="6">
    <source>
        <dbReference type="EMBL" id="QHT12911.1"/>
    </source>
</evidence>
<dbReference type="PANTHER" id="PTHR30481">
    <property type="entry name" value="DNA ADENINE METHYLASE"/>
    <property type="match status" value="1"/>
</dbReference>
<dbReference type="Pfam" id="PF02086">
    <property type="entry name" value="MethyltransfD12"/>
    <property type="match status" value="1"/>
</dbReference>
<dbReference type="GO" id="GO:0009307">
    <property type="term" value="P:DNA restriction-modification system"/>
    <property type="evidence" value="ECO:0007669"/>
    <property type="project" value="InterPro"/>
</dbReference>
<dbReference type="AlphaFoldDB" id="A0A6C0D8X6"/>
<keyword evidence="4" id="KW-0949">S-adenosyl-L-methionine</keyword>
<dbReference type="PROSITE" id="PS00092">
    <property type="entry name" value="N6_MTASE"/>
    <property type="match status" value="1"/>
</dbReference>
<evidence type="ECO:0000256" key="5">
    <source>
        <dbReference type="ARBA" id="ARBA00047942"/>
    </source>
</evidence>
<evidence type="ECO:0000256" key="3">
    <source>
        <dbReference type="ARBA" id="ARBA00022679"/>
    </source>
</evidence>
<evidence type="ECO:0000256" key="2">
    <source>
        <dbReference type="ARBA" id="ARBA00022603"/>
    </source>
</evidence>
<organism evidence="6">
    <name type="scientific">viral metagenome</name>
    <dbReference type="NCBI Taxonomy" id="1070528"/>
    <lineage>
        <taxon>unclassified sequences</taxon>
        <taxon>metagenomes</taxon>
        <taxon>organismal metagenomes</taxon>
    </lineage>
</organism>
<comment type="catalytic activity">
    <reaction evidence="5">
        <text>a 2'-deoxyadenosine in DNA + S-adenosyl-L-methionine = an N(6)-methyl-2'-deoxyadenosine in DNA + S-adenosyl-L-homocysteine + H(+)</text>
        <dbReference type="Rhea" id="RHEA:15197"/>
        <dbReference type="Rhea" id="RHEA-COMP:12418"/>
        <dbReference type="Rhea" id="RHEA-COMP:12419"/>
        <dbReference type="ChEBI" id="CHEBI:15378"/>
        <dbReference type="ChEBI" id="CHEBI:57856"/>
        <dbReference type="ChEBI" id="CHEBI:59789"/>
        <dbReference type="ChEBI" id="CHEBI:90615"/>
        <dbReference type="ChEBI" id="CHEBI:90616"/>
        <dbReference type="EC" id="2.1.1.72"/>
    </reaction>
</comment>
<sequence length="261" mass="30464">MKYLGGKHGIGKSIAEFLINKCSEENISGYLEPFCGSLGVFKHMTINNKYKKYIASDVQPDLIEMWKKIKNNTLTIPDKLNEQEYNRLKLSKSPNAMKAVAGFGLSFGGKFFAGYAQKWAGNSGRNFLNEFKSSIEKIKPSIQKNNVHFYNKSYIDFKPYNMLIYCDPPYKNTEGYSTGDFDHDLFWETMRKWSKHNCVFISEESAPSDFIVVWKKSKRRTLDKTSRFHKYEKIYTYKGISLYNKTKKQKNICNKTRKNKK</sequence>
<keyword evidence="3" id="KW-0808">Transferase</keyword>